<dbReference type="Gene3D" id="3.30.1130.10">
    <property type="match status" value="1"/>
</dbReference>
<dbReference type="GO" id="GO:0006760">
    <property type="term" value="P:folic acid-containing compound metabolic process"/>
    <property type="evidence" value="ECO:0007669"/>
    <property type="project" value="InterPro"/>
</dbReference>
<comment type="caution">
    <text evidence="2">The sequence shown here is derived from an EMBL/GenBank/DDBJ whole genome shotgun (WGS) entry which is preliminary data.</text>
</comment>
<evidence type="ECO:0000313" key="3">
    <source>
        <dbReference type="Proteomes" id="UP000055019"/>
    </source>
</evidence>
<proteinExistence type="predicted"/>
<dbReference type="SUPFAM" id="SSF55620">
    <property type="entry name" value="Tetrahydrobiopterin biosynthesis enzymes-like"/>
    <property type="match status" value="1"/>
</dbReference>
<reference evidence="2" key="1">
    <citation type="submission" date="2016-01" db="EMBL/GenBank/DDBJ databases">
        <authorList>
            <person name="Peeters C."/>
        </authorList>
    </citation>
    <scope>NUCLEOTIDE SEQUENCE [LARGE SCALE GENOMIC DNA]</scope>
    <source>
        <strain evidence="2">LMG 29317</strain>
    </source>
</reference>
<dbReference type="InterPro" id="IPR006157">
    <property type="entry name" value="FolB_dom"/>
</dbReference>
<dbReference type="GO" id="GO:0004150">
    <property type="term" value="F:dihydroneopterin aldolase activity"/>
    <property type="evidence" value="ECO:0007669"/>
    <property type="project" value="InterPro"/>
</dbReference>
<protein>
    <submittedName>
        <fullName evidence="2">Dihydroneopterin aldolase</fullName>
    </submittedName>
</protein>
<evidence type="ECO:0000259" key="1">
    <source>
        <dbReference type="SMART" id="SM00905"/>
    </source>
</evidence>
<dbReference type="Proteomes" id="UP000055019">
    <property type="component" value="Unassembled WGS sequence"/>
</dbReference>
<dbReference type="EMBL" id="FCOM02000035">
    <property type="protein sequence ID" value="SAL80707.1"/>
    <property type="molecule type" value="Genomic_DNA"/>
</dbReference>
<gene>
    <name evidence="2" type="ORF">AWB74_05770</name>
</gene>
<feature type="domain" description="Dihydroneopterin aldolase/epimerase" evidence="1">
    <location>
        <begin position="27"/>
        <end position="135"/>
    </location>
</feature>
<accession>A0A158KHY2</accession>
<organism evidence="2 3">
    <name type="scientific">Caballeronia arvi</name>
    <dbReference type="NCBI Taxonomy" id="1777135"/>
    <lineage>
        <taxon>Bacteria</taxon>
        <taxon>Pseudomonadati</taxon>
        <taxon>Pseudomonadota</taxon>
        <taxon>Betaproteobacteria</taxon>
        <taxon>Burkholderiales</taxon>
        <taxon>Burkholderiaceae</taxon>
        <taxon>Caballeronia</taxon>
    </lineage>
</organism>
<dbReference type="InterPro" id="IPR043133">
    <property type="entry name" value="GTP-CH-I_C/QueF"/>
</dbReference>
<dbReference type="AlphaFoldDB" id="A0A158KHY2"/>
<sequence length="148" mass="16582">MRSSNLDYVMMDQSGVTGGFPDAVCKIFVTGLRVNVRVGVFPHEELGPQPLVIDAELRYINALPTTDDYIDYDAYCTALVEFLTAKGHTKLLETLAVDIAVWSFRKFEVLEAIHLSIHKPKLRKDVDRLGITFAWTRSFFSKVATGAV</sequence>
<dbReference type="Pfam" id="PF02152">
    <property type="entry name" value="FolB"/>
    <property type="match status" value="1"/>
</dbReference>
<name>A0A158KHY2_9BURK</name>
<dbReference type="SMART" id="SM00905">
    <property type="entry name" value="FolB"/>
    <property type="match status" value="1"/>
</dbReference>
<keyword evidence="3" id="KW-1185">Reference proteome</keyword>
<evidence type="ECO:0000313" key="2">
    <source>
        <dbReference type="EMBL" id="SAL80707.1"/>
    </source>
</evidence>